<organism evidence="1 2">
    <name type="scientific">Gnathostoma spinigerum</name>
    <dbReference type="NCBI Taxonomy" id="75299"/>
    <lineage>
        <taxon>Eukaryota</taxon>
        <taxon>Metazoa</taxon>
        <taxon>Ecdysozoa</taxon>
        <taxon>Nematoda</taxon>
        <taxon>Chromadorea</taxon>
        <taxon>Rhabditida</taxon>
        <taxon>Spirurina</taxon>
        <taxon>Gnathostomatomorpha</taxon>
        <taxon>Gnathostomatoidea</taxon>
        <taxon>Gnathostomatidae</taxon>
        <taxon>Gnathostoma</taxon>
    </lineage>
</organism>
<proteinExistence type="predicted"/>
<sequence>MAYIFDGKLLGQMATNIKRVQYLWMDDWYVTHALMNGTNARFIDIGRHFLSINSEEQFFAIANDTLALRKNLFIFGHFRPPQSFDMDRREKIWRMISSVSS</sequence>
<protein>
    <submittedName>
        <fullName evidence="1">Uncharacterized protein</fullName>
    </submittedName>
</protein>
<name>A0ABD6EXF4_9BILA</name>
<keyword evidence="2" id="KW-1185">Reference proteome</keyword>
<dbReference type="EMBL" id="JBGFUD010017723">
    <property type="protein sequence ID" value="MFH4984453.1"/>
    <property type="molecule type" value="Genomic_DNA"/>
</dbReference>
<comment type="caution">
    <text evidence="1">The sequence shown here is derived from an EMBL/GenBank/DDBJ whole genome shotgun (WGS) entry which is preliminary data.</text>
</comment>
<dbReference type="Proteomes" id="UP001608902">
    <property type="component" value="Unassembled WGS sequence"/>
</dbReference>
<accession>A0ABD6EXF4</accession>
<gene>
    <name evidence="1" type="ORF">AB6A40_011162</name>
</gene>
<dbReference type="AlphaFoldDB" id="A0ABD6EXF4"/>
<evidence type="ECO:0000313" key="1">
    <source>
        <dbReference type="EMBL" id="MFH4984453.1"/>
    </source>
</evidence>
<evidence type="ECO:0000313" key="2">
    <source>
        <dbReference type="Proteomes" id="UP001608902"/>
    </source>
</evidence>
<reference evidence="1 2" key="1">
    <citation type="submission" date="2024-08" db="EMBL/GenBank/DDBJ databases">
        <title>Gnathostoma spinigerum genome.</title>
        <authorList>
            <person name="Gonzalez-Bertolin B."/>
            <person name="Monzon S."/>
            <person name="Zaballos A."/>
            <person name="Jimenez P."/>
            <person name="Dekumyoy P."/>
            <person name="Varona S."/>
            <person name="Cuesta I."/>
            <person name="Sumanam S."/>
            <person name="Adisakwattana P."/>
            <person name="Gasser R.B."/>
            <person name="Hernandez-Gonzalez A."/>
            <person name="Young N.D."/>
            <person name="Perteguer M.J."/>
        </authorList>
    </citation>
    <scope>NUCLEOTIDE SEQUENCE [LARGE SCALE GENOMIC DNA]</scope>
    <source>
        <strain evidence="1">AL3</strain>
        <tissue evidence="1">Liver</tissue>
    </source>
</reference>